<keyword evidence="8" id="KW-0732">Signal</keyword>
<sequence length="264" mass="28167">MKSPLRFAAPMALAGLVFALSACGGKQADEAEHEPVADGTTAAGAQSAEPGAPAVAGIEGLDTERKQVSYMIGLDLANSLMPIKDDLDVDVLAQAMSSRFAGEPPRLSEEQVRIVQEAYTAKLQARQAAEFEAKAARNLEEGKSFLEANKDRRGVRVTESGLQYRVERAGSGPRPSPEDVVRVHYRGTLLDGTQFDSSYERGEPAEFGLGQVIPGWAEGVALMPVGSKYTFWIPASLAYGETGTGPIPPNATLSFEVELLDIVK</sequence>
<dbReference type="InterPro" id="IPR001179">
    <property type="entry name" value="PPIase_FKBP_dom"/>
</dbReference>
<feature type="chain" id="PRO_5022796649" description="Peptidyl-prolyl cis-trans isomerase" evidence="8">
    <location>
        <begin position="29"/>
        <end position="264"/>
    </location>
</feature>
<evidence type="ECO:0000256" key="6">
    <source>
        <dbReference type="RuleBase" id="RU003915"/>
    </source>
</evidence>
<dbReference type="Gene3D" id="3.10.50.40">
    <property type="match status" value="1"/>
</dbReference>
<dbReference type="Proteomes" id="UP000322165">
    <property type="component" value="Unassembled WGS sequence"/>
</dbReference>
<evidence type="ECO:0000256" key="8">
    <source>
        <dbReference type="SAM" id="SignalP"/>
    </source>
</evidence>
<dbReference type="FunFam" id="3.10.50.40:FF:000006">
    <property type="entry name" value="Peptidyl-prolyl cis-trans isomerase"/>
    <property type="match status" value="1"/>
</dbReference>
<organism evidence="10 11">
    <name type="scientific">Arenimonas fontis</name>
    <dbReference type="NCBI Taxonomy" id="2608255"/>
    <lineage>
        <taxon>Bacteria</taxon>
        <taxon>Pseudomonadati</taxon>
        <taxon>Pseudomonadota</taxon>
        <taxon>Gammaproteobacteria</taxon>
        <taxon>Lysobacterales</taxon>
        <taxon>Lysobacteraceae</taxon>
        <taxon>Arenimonas</taxon>
    </lineage>
</organism>
<evidence type="ECO:0000256" key="5">
    <source>
        <dbReference type="PROSITE-ProRule" id="PRU00277"/>
    </source>
</evidence>
<dbReference type="EMBL" id="VUOD01000001">
    <property type="protein sequence ID" value="KAA2286114.1"/>
    <property type="molecule type" value="Genomic_DNA"/>
</dbReference>
<reference evidence="10 11" key="1">
    <citation type="submission" date="2019-09" db="EMBL/GenBank/DDBJ databases">
        <title>Arenimonas chukotkensis sp. nov., a bacterium isolated from Chukotka hot spring, Arctic region, Russia.</title>
        <authorList>
            <person name="Zayulina K.S."/>
            <person name="Prokofeva M.I."/>
            <person name="Elcheninov A.G."/>
            <person name="Novikov A."/>
            <person name="Kochetkova T.V."/>
            <person name="Kublanov I.V."/>
        </authorList>
    </citation>
    <scope>NUCLEOTIDE SEQUENCE [LARGE SCALE GENOMIC DNA]</scope>
    <source>
        <strain evidence="10 11">3729k</strain>
    </source>
</reference>
<accession>A0A5B2ZFX8</accession>
<dbReference type="InterPro" id="IPR036944">
    <property type="entry name" value="PPIase_FKBP_N_sf"/>
</dbReference>
<dbReference type="GO" id="GO:0003755">
    <property type="term" value="F:peptidyl-prolyl cis-trans isomerase activity"/>
    <property type="evidence" value="ECO:0007669"/>
    <property type="project" value="UniProtKB-UniRule"/>
</dbReference>
<evidence type="ECO:0000313" key="10">
    <source>
        <dbReference type="EMBL" id="KAA2286114.1"/>
    </source>
</evidence>
<dbReference type="PROSITE" id="PS51257">
    <property type="entry name" value="PROKAR_LIPOPROTEIN"/>
    <property type="match status" value="1"/>
</dbReference>
<evidence type="ECO:0000256" key="4">
    <source>
        <dbReference type="ARBA" id="ARBA00023235"/>
    </source>
</evidence>
<dbReference type="InterPro" id="IPR000774">
    <property type="entry name" value="PPIase_FKBP_N"/>
</dbReference>
<proteinExistence type="inferred from homology"/>
<comment type="similarity">
    <text evidence="2 6">Belongs to the FKBP-type PPIase family.</text>
</comment>
<reference evidence="10 11" key="2">
    <citation type="submission" date="2019-09" db="EMBL/GenBank/DDBJ databases">
        <authorList>
            <person name="Mazur A."/>
        </authorList>
    </citation>
    <scope>NUCLEOTIDE SEQUENCE [LARGE SCALE GENOMIC DNA]</scope>
    <source>
        <strain evidence="10 11">3729k</strain>
    </source>
</reference>
<comment type="catalytic activity">
    <reaction evidence="1 5 6">
        <text>[protein]-peptidylproline (omega=180) = [protein]-peptidylproline (omega=0)</text>
        <dbReference type="Rhea" id="RHEA:16237"/>
        <dbReference type="Rhea" id="RHEA-COMP:10747"/>
        <dbReference type="Rhea" id="RHEA-COMP:10748"/>
        <dbReference type="ChEBI" id="CHEBI:83833"/>
        <dbReference type="ChEBI" id="CHEBI:83834"/>
        <dbReference type="EC" id="5.2.1.8"/>
    </reaction>
</comment>
<protein>
    <recommendedName>
        <fullName evidence="6">Peptidyl-prolyl cis-trans isomerase</fullName>
        <ecNumber evidence="6">5.2.1.8</ecNumber>
    </recommendedName>
</protein>
<dbReference type="InterPro" id="IPR046357">
    <property type="entry name" value="PPIase_dom_sf"/>
</dbReference>
<dbReference type="PANTHER" id="PTHR43811:SF19">
    <property type="entry name" value="39 KDA FK506-BINDING NUCLEAR PROTEIN"/>
    <property type="match status" value="1"/>
</dbReference>
<dbReference type="RefSeq" id="WP_149859333.1">
    <property type="nucleotide sequence ID" value="NZ_VUOD01000001.1"/>
</dbReference>
<dbReference type="Gene3D" id="1.10.287.460">
    <property type="entry name" value="Peptidyl-prolyl cis-trans isomerase, FKBP-type, N-terminal domain"/>
    <property type="match status" value="1"/>
</dbReference>
<dbReference type="PANTHER" id="PTHR43811">
    <property type="entry name" value="FKBP-TYPE PEPTIDYL-PROLYL CIS-TRANS ISOMERASE FKPA"/>
    <property type="match status" value="1"/>
</dbReference>
<dbReference type="Pfam" id="PF00254">
    <property type="entry name" value="FKBP_C"/>
    <property type="match status" value="1"/>
</dbReference>
<dbReference type="SUPFAM" id="SSF54534">
    <property type="entry name" value="FKBP-like"/>
    <property type="match status" value="1"/>
</dbReference>
<name>A0A5B2ZFX8_9GAMM</name>
<keyword evidence="11" id="KW-1185">Reference proteome</keyword>
<evidence type="ECO:0000313" key="11">
    <source>
        <dbReference type="Proteomes" id="UP000322165"/>
    </source>
</evidence>
<evidence type="ECO:0000256" key="2">
    <source>
        <dbReference type="ARBA" id="ARBA00006577"/>
    </source>
</evidence>
<dbReference type="PROSITE" id="PS50059">
    <property type="entry name" value="FKBP_PPIASE"/>
    <property type="match status" value="1"/>
</dbReference>
<feature type="domain" description="PPIase FKBP-type" evidence="9">
    <location>
        <begin position="178"/>
        <end position="263"/>
    </location>
</feature>
<keyword evidence="4 5" id="KW-0413">Isomerase</keyword>
<dbReference type="EC" id="5.2.1.8" evidence="6"/>
<evidence type="ECO:0000256" key="1">
    <source>
        <dbReference type="ARBA" id="ARBA00000971"/>
    </source>
</evidence>
<dbReference type="Pfam" id="PF01346">
    <property type="entry name" value="FKBP_N"/>
    <property type="match status" value="1"/>
</dbReference>
<feature type="region of interest" description="Disordered" evidence="7">
    <location>
        <begin position="29"/>
        <end position="52"/>
    </location>
</feature>
<evidence type="ECO:0000259" key="9">
    <source>
        <dbReference type="PROSITE" id="PS50059"/>
    </source>
</evidence>
<evidence type="ECO:0000256" key="3">
    <source>
        <dbReference type="ARBA" id="ARBA00023110"/>
    </source>
</evidence>
<dbReference type="AlphaFoldDB" id="A0A5B2ZFX8"/>
<gene>
    <name evidence="10" type="ORF">F0415_01015</name>
</gene>
<feature type="signal peptide" evidence="8">
    <location>
        <begin position="1"/>
        <end position="28"/>
    </location>
</feature>
<evidence type="ECO:0000256" key="7">
    <source>
        <dbReference type="SAM" id="MobiDB-lite"/>
    </source>
</evidence>
<dbReference type="GO" id="GO:0006457">
    <property type="term" value="P:protein folding"/>
    <property type="evidence" value="ECO:0007669"/>
    <property type="project" value="InterPro"/>
</dbReference>
<comment type="caution">
    <text evidence="10">The sequence shown here is derived from an EMBL/GenBank/DDBJ whole genome shotgun (WGS) entry which is preliminary data.</text>
</comment>
<keyword evidence="3 5" id="KW-0697">Rotamase</keyword>